<feature type="transmembrane region" description="Helical" evidence="1">
    <location>
        <begin position="32"/>
        <end position="50"/>
    </location>
</feature>
<protein>
    <recommendedName>
        <fullName evidence="4">MARVEL domain-containing protein</fullName>
    </recommendedName>
</protein>
<keyword evidence="1" id="KW-0472">Membrane</keyword>
<proteinExistence type="predicted"/>
<evidence type="ECO:0000313" key="3">
    <source>
        <dbReference type="Proteomes" id="UP000030653"/>
    </source>
</evidence>
<evidence type="ECO:0000313" key="2">
    <source>
        <dbReference type="EMBL" id="EJU04548.1"/>
    </source>
</evidence>
<sequence length="179" mass="19817">MSFATFRRFALIAVIILSIIELGIAASIKDKLGIATGVLSSVGIAVSLFMEQSEEPAVINWVGVEVFWTGLLWVLWIATAALGTTNSSGCSSFFHFYQGVYWSYDASFCNKFHVIQAFSFINAFTLMAIFIWNLKIAVSAHSQGHARVWRMPAAMYDPRRPYGNSGAMNGGKEERTEQV</sequence>
<feature type="transmembrane region" description="Helical" evidence="1">
    <location>
        <begin position="57"/>
        <end position="78"/>
    </location>
</feature>
<dbReference type="EMBL" id="JH795857">
    <property type="protein sequence ID" value="EJU04548.1"/>
    <property type="molecule type" value="Genomic_DNA"/>
</dbReference>
<keyword evidence="1" id="KW-1133">Transmembrane helix</keyword>
<accession>M5GFY2</accession>
<feature type="transmembrane region" description="Helical" evidence="1">
    <location>
        <begin position="9"/>
        <end position="26"/>
    </location>
</feature>
<keyword evidence="3" id="KW-1185">Reference proteome</keyword>
<evidence type="ECO:0000256" key="1">
    <source>
        <dbReference type="SAM" id="Phobius"/>
    </source>
</evidence>
<dbReference type="STRING" id="1858805.M5GFY2"/>
<feature type="transmembrane region" description="Helical" evidence="1">
    <location>
        <begin position="112"/>
        <end position="134"/>
    </location>
</feature>
<dbReference type="RefSeq" id="XP_040631442.1">
    <property type="nucleotide sequence ID" value="XM_040771863.1"/>
</dbReference>
<gene>
    <name evidence="2" type="ORF">DACRYDRAFT_20256</name>
</gene>
<dbReference type="AlphaFoldDB" id="M5GFY2"/>
<evidence type="ECO:0008006" key="4">
    <source>
        <dbReference type="Google" id="ProtNLM"/>
    </source>
</evidence>
<reference evidence="2 3" key="1">
    <citation type="journal article" date="2012" name="Science">
        <title>The Paleozoic origin of enzymatic lignin decomposition reconstructed from 31 fungal genomes.</title>
        <authorList>
            <person name="Floudas D."/>
            <person name="Binder M."/>
            <person name="Riley R."/>
            <person name="Barry K."/>
            <person name="Blanchette R.A."/>
            <person name="Henrissat B."/>
            <person name="Martinez A.T."/>
            <person name="Otillar R."/>
            <person name="Spatafora J.W."/>
            <person name="Yadav J.S."/>
            <person name="Aerts A."/>
            <person name="Benoit I."/>
            <person name="Boyd A."/>
            <person name="Carlson A."/>
            <person name="Copeland A."/>
            <person name="Coutinho P.M."/>
            <person name="de Vries R.P."/>
            <person name="Ferreira P."/>
            <person name="Findley K."/>
            <person name="Foster B."/>
            <person name="Gaskell J."/>
            <person name="Glotzer D."/>
            <person name="Gorecki P."/>
            <person name="Heitman J."/>
            <person name="Hesse C."/>
            <person name="Hori C."/>
            <person name="Igarashi K."/>
            <person name="Jurgens J.A."/>
            <person name="Kallen N."/>
            <person name="Kersten P."/>
            <person name="Kohler A."/>
            <person name="Kuees U."/>
            <person name="Kumar T.K.A."/>
            <person name="Kuo A."/>
            <person name="LaButti K."/>
            <person name="Larrondo L.F."/>
            <person name="Lindquist E."/>
            <person name="Ling A."/>
            <person name="Lombard V."/>
            <person name="Lucas S."/>
            <person name="Lundell T."/>
            <person name="Martin R."/>
            <person name="McLaughlin D.J."/>
            <person name="Morgenstern I."/>
            <person name="Morin E."/>
            <person name="Murat C."/>
            <person name="Nagy L.G."/>
            <person name="Nolan M."/>
            <person name="Ohm R.A."/>
            <person name="Patyshakuliyeva A."/>
            <person name="Rokas A."/>
            <person name="Ruiz-Duenas F.J."/>
            <person name="Sabat G."/>
            <person name="Salamov A."/>
            <person name="Samejima M."/>
            <person name="Schmutz J."/>
            <person name="Slot J.C."/>
            <person name="St John F."/>
            <person name="Stenlid J."/>
            <person name="Sun H."/>
            <person name="Sun S."/>
            <person name="Syed K."/>
            <person name="Tsang A."/>
            <person name="Wiebenga A."/>
            <person name="Young D."/>
            <person name="Pisabarro A."/>
            <person name="Eastwood D.C."/>
            <person name="Martin F."/>
            <person name="Cullen D."/>
            <person name="Grigoriev I.V."/>
            <person name="Hibbett D.S."/>
        </authorList>
    </citation>
    <scope>NUCLEOTIDE SEQUENCE [LARGE SCALE GENOMIC DNA]</scope>
    <source>
        <strain evidence="2 3">DJM-731 SS1</strain>
    </source>
</reference>
<keyword evidence="1" id="KW-0812">Transmembrane</keyword>
<dbReference type="GeneID" id="63686925"/>
<dbReference type="Proteomes" id="UP000030653">
    <property type="component" value="Unassembled WGS sequence"/>
</dbReference>
<organism evidence="2 3">
    <name type="scientific">Dacryopinax primogenitus (strain DJM 731)</name>
    <name type="common">Brown rot fungus</name>
    <dbReference type="NCBI Taxonomy" id="1858805"/>
    <lineage>
        <taxon>Eukaryota</taxon>
        <taxon>Fungi</taxon>
        <taxon>Dikarya</taxon>
        <taxon>Basidiomycota</taxon>
        <taxon>Agaricomycotina</taxon>
        <taxon>Dacrymycetes</taxon>
        <taxon>Dacrymycetales</taxon>
        <taxon>Dacrymycetaceae</taxon>
        <taxon>Dacryopinax</taxon>
    </lineage>
</organism>
<name>M5GFY2_DACPD</name>
<dbReference type="OrthoDB" id="3364107at2759"/>
<dbReference type="HOGENOM" id="CLU_1503385_0_0_1"/>